<comment type="subcellular location">
    <subcellularLocation>
        <location evidence="1">Membrane</location>
        <topology evidence="1">Multi-pass membrane protein</topology>
    </subcellularLocation>
</comment>
<dbReference type="AlphaFoldDB" id="W7Y9H5"/>
<dbReference type="OrthoDB" id="1120264at2"/>
<reference evidence="7 8" key="1">
    <citation type="journal article" date="2014" name="Genome Announc.">
        <title>Draft Genome Sequence of Cytophaga fermentans JCM 21142T, a Facultative Anaerobe Isolated from Marine Mud.</title>
        <authorList>
            <person name="Starns D."/>
            <person name="Oshima K."/>
            <person name="Suda W."/>
            <person name="Iino T."/>
            <person name="Yuki M."/>
            <person name="Inoue J."/>
            <person name="Kitamura K."/>
            <person name="Iida T."/>
            <person name="Darby A."/>
            <person name="Hattori M."/>
            <person name="Ohkuma M."/>
        </authorList>
    </citation>
    <scope>NUCLEOTIDE SEQUENCE [LARGE SCALE GENOMIC DNA]</scope>
    <source>
        <strain evidence="7 8">JCM 21142</strain>
    </source>
</reference>
<feature type="transmembrane region" description="Helical" evidence="5">
    <location>
        <begin position="115"/>
        <end position="136"/>
    </location>
</feature>
<dbReference type="STRING" id="869213.GCA_000517085_00336"/>
<dbReference type="GO" id="GO:0016020">
    <property type="term" value="C:membrane"/>
    <property type="evidence" value="ECO:0007669"/>
    <property type="project" value="UniProtKB-SubCell"/>
</dbReference>
<feature type="domain" description="Yip1" evidence="6">
    <location>
        <begin position="23"/>
        <end position="188"/>
    </location>
</feature>
<name>W7Y9H5_9BACT</name>
<proteinExistence type="predicted"/>
<dbReference type="InterPro" id="IPR006977">
    <property type="entry name" value="Yip1_dom"/>
</dbReference>
<feature type="transmembrane region" description="Helical" evidence="5">
    <location>
        <begin position="82"/>
        <end position="103"/>
    </location>
</feature>
<keyword evidence="3 5" id="KW-1133">Transmembrane helix</keyword>
<keyword evidence="4 5" id="KW-0472">Membrane</keyword>
<keyword evidence="2 5" id="KW-0812">Transmembrane</keyword>
<evidence type="ECO:0000256" key="4">
    <source>
        <dbReference type="ARBA" id="ARBA00023136"/>
    </source>
</evidence>
<sequence length="202" mass="23432">MEATKKQESLGEKYKKLLVRTKNLLIAPKQEWDSIHKEKSDINNILSDYVLPYLATLSLITFISYIASHQGYPFETALKKALSQFASFFFGLYISHFIILKIIPKFTLNTFSNNLKLLSFKISAYNSIILYLIVIITSLIPQIYFLQFIGIYTIYLVWLATKGMGEFESRDLRVVFTIIVSLLLMFVPYFISIIFIEIVGFY</sequence>
<evidence type="ECO:0000256" key="5">
    <source>
        <dbReference type="SAM" id="Phobius"/>
    </source>
</evidence>
<evidence type="ECO:0000259" key="6">
    <source>
        <dbReference type="Pfam" id="PF04893"/>
    </source>
</evidence>
<dbReference type="EMBL" id="BAMD01000038">
    <property type="protein sequence ID" value="GAF04153.1"/>
    <property type="molecule type" value="Genomic_DNA"/>
</dbReference>
<accession>W7Y9H5</accession>
<protein>
    <recommendedName>
        <fullName evidence="6">Yip1 domain-containing protein</fullName>
    </recommendedName>
</protein>
<gene>
    <name evidence="7" type="ORF">JCM21142_72849</name>
</gene>
<feature type="transmembrane region" description="Helical" evidence="5">
    <location>
        <begin position="142"/>
        <end position="160"/>
    </location>
</feature>
<evidence type="ECO:0000313" key="7">
    <source>
        <dbReference type="EMBL" id="GAF04153.1"/>
    </source>
</evidence>
<keyword evidence="8" id="KW-1185">Reference proteome</keyword>
<dbReference type="eggNOG" id="ENOG5032UIZ">
    <property type="taxonomic scope" value="Bacteria"/>
</dbReference>
<dbReference type="Proteomes" id="UP000019402">
    <property type="component" value="Unassembled WGS sequence"/>
</dbReference>
<evidence type="ECO:0000313" key="8">
    <source>
        <dbReference type="Proteomes" id="UP000019402"/>
    </source>
</evidence>
<evidence type="ECO:0000256" key="2">
    <source>
        <dbReference type="ARBA" id="ARBA00022692"/>
    </source>
</evidence>
<evidence type="ECO:0000256" key="3">
    <source>
        <dbReference type="ARBA" id="ARBA00022989"/>
    </source>
</evidence>
<evidence type="ECO:0000256" key="1">
    <source>
        <dbReference type="ARBA" id="ARBA00004141"/>
    </source>
</evidence>
<feature type="transmembrane region" description="Helical" evidence="5">
    <location>
        <begin position="172"/>
        <end position="196"/>
    </location>
</feature>
<dbReference type="Pfam" id="PF04893">
    <property type="entry name" value="Yip1"/>
    <property type="match status" value="1"/>
</dbReference>
<comment type="caution">
    <text evidence="7">The sequence shown here is derived from an EMBL/GenBank/DDBJ whole genome shotgun (WGS) entry which is preliminary data.</text>
</comment>
<dbReference type="RefSeq" id="WP_027470396.1">
    <property type="nucleotide sequence ID" value="NZ_BAMD01000038.1"/>
</dbReference>
<organism evidence="7 8">
    <name type="scientific">Saccharicrinis fermentans DSM 9555 = JCM 21142</name>
    <dbReference type="NCBI Taxonomy" id="869213"/>
    <lineage>
        <taxon>Bacteria</taxon>
        <taxon>Pseudomonadati</taxon>
        <taxon>Bacteroidota</taxon>
        <taxon>Bacteroidia</taxon>
        <taxon>Marinilabiliales</taxon>
        <taxon>Marinilabiliaceae</taxon>
        <taxon>Saccharicrinis</taxon>
    </lineage>
</organism>
<feature type="transmembrane region" description="Helical" evidence="5">
    <location>
        <begin position="49"/>
        <end position="67"/>
    </location>
</feature>